<dbReference type="Proteomes" id="UP000324907">
    <property type="component" value="Unassembled WGS sequence"/>
</dbReference>
<dbReference type="EMBL" id="VLTM01000075">
    <property type="protein sequence ID" value="KAA0157860.1"/>
    <property type="molecule type" value="Genomic_DNA"/>
</dbReference>
<evidence type="ECO:0000313" key="1">
    <source>
        <dbReference type="EMBL" id="KAA0157860.1"/>
    </source>
</evidence>
<name>A0A5A8D0F6_CAFRO</name>
<dbReference type="Proteomes" id="UP000325113">
    <property type="component" value="Unassembled WGS sequence"/>
</dbReference>
<evidence type="ECO:0000313" key="2">
    <source>
        <dbReference type="EMBL" id="KAA0164653.1"/>
    </source>
</evidence>
<protein>
    <submittedName>
        <fullName evidence="1">Uncharacterized protein</fullName>
    </submittedName>
</protein>
<gene>
    <name evidence="2" type="ORF">FNF28_03714</name>
    <name evidence="1" type="ORF">FNF31_05673</name>
</gene>
<dbReference type="EMBL" id="VLTL01000053">
    <property type="protein sequence ID" value="KAA0164653.1"/>
    <property type="molecule type" value="Genomic_DNA"/>
</dbReference>
<evidence type="ECO:0000313" key="3">
    <source>
        <dbReference type="Proteomes" id="UP000324907"/>
    </source>
</evidence>
<comment type="caution">
    <text evidence="1">The sequence shown here is derived from an EMBL/GenBank/DDBJ whole genome shotgun (WGS) entry which is preliminary data.</text>
</comment>
<dbReference type="AlphaFoldDB" id="A0A5A8D0F6"/>
<accession>A0A5A8D0F6</accession>
<evidence type="ECO:0000313" key="4">
    <source>
        <dbReference type="Proteomes" id="UP000325113"/>
    </source>
</evidence>
<sequence length="275" mass="30150">MGGASPEDIGDHFCNELSKREIGRRRCLAGGCHAFMSIDADEFYARAQLAEAARAMWRGGHDVVTCRMRTFMVDPTWELRPHDDTSRVAALMRCHPHMPFRLCVPTSMLVDPTRRLLRASRVLDLPRARLEMHHMSLVRRSLRSKFSSVSNRANYPQGAEAAARSLEAWAPDKGPVVHPHPAARPRFDSVVVVPNHFGIRVRGTAGRGSRLRQGARYSGGKLVGHEAAADAEGVASALRMPASWADSLALPAGEWGPDGVAIRARADGIEGLRPL</sequence>
<proteinExistence type="predicted"/>
<reference evidence="3 4" key="1">
    <citation type="submission" date="2019-07" db="EMBL/GenBank/DDBJ databases">
        <title>Genomes of Cafeteria roenbergensis.</title>
        <authorList>
            <person name="Fischer M.G."/>
            <person name="Hackl T."/>
            <person name="Roman M."/>
        </authorList>
    </citation>
    <scope>NUCLEOTIDE SEQUENCE [LARGE SCALE GENOMIC DNA]</scope>
    <source>
        <strain evidence="1 4">Cflag</strain>
        <strain evidence="2 3">RCC970-E3</strain>
    </source>
</reference>
<organism evidence="1 4">
    <name type="scientific">Cafeteria roenbergensis</name>
    <name type="common">Marine flagellate</name>
    <dbReference type="NCBI Taxonomy" id="33653"/>
    <lineage>
        <taxon>Eukaryota</taxon>
        <taxon>Sar</taxon>
        <taxon>Stramenopiles</taxon>
        <taxon>Bigyra</taxon>
        <taxon>Opalozoa</taxon>
        <taxon>Bicosoecida</taxon>
        <taxon>Cafeteriaceae</taxon>
        <taxon>Cafeteria</taxon>
    </lineage>
</organism>